<proteinExistence type="predicted"/>
<dbReference type="EMBL" id="HBHQ01021145">
    <property type="protein sequence ID" value="CAD9822425.1"/>
    <property type="molecule type" value="Transcribed_RNA"/>
</dbReference>
<feature type="domain" description="Band 7" evidence="3">
    <location>
        <begin position="43"/>
        <end position="175"/>
    </location>
</feature>
<evidence type="ECO:0000259" key="3">
    <source>
        <dbReference type="Pfam" id="PF01145"/>
    </source>
</evidence>
<protein>
    <recommendedName>
        <fullName evidence="3">Band 7 domain-containing protein</fullName>
    </recommendedName>
</protein>
<feature type="coiled-coil region" evidence="1">
    <location>
        <begin position="297"/>
        <end position="346"/>
    </location>
</feature>
<dbReference type="PANTHER" id="PTHR43327">
    <property type="entry name" value="STOMATIN-LIKE PROTEIN 2, MITOCHONDRIAL"/>
    <property type="match status" value="1"/>
</dbReference>
<name>A0A7S2UMA1_9STRA</name>
<feature type="domain" description="Band 7" evidence="3">
    <location>
        <begin position="234"/>
        <end position="278"/>
    </location>
</feature>
<evidence type="ECO:0000256" key="2">
    <source>
        <dbReference type="SAM" id="MobiDB-lite"/>
    </source>
</evidence>
<feature type="region of interest" description="Disordered" evidence="2">
    <location>
        <begin position="199"/>
        <end position="223"/>
    </location>
</feature>
<keyword evidence="1" id="KW-0175">Coiled coil</keyword>
<accession>A0A7S2UMA1</accession>
<dbReference type="InterPro" id="IPR001107">
    <property type="entry name" value="Band_7"/>
</dbReference>
<evidence type="ECO:0000313" key="4">
    <source>
        <dbReference type="EMBL" id="CAD9822425.1"/>
    </source>
</evidence>
<dbReference type="SUPFAM" id="SSF117892">
    <property type="entry name" value="Band 7/SPFH domain"/>
    <property type="match status" value="1"/>
</dbReference>
<reference evidence="4" key="1">
    <citation type="submission" date="2021-01" db="EMBL/GenBank/DDBJ databases">
        <authorList>
            <person name="Corre E."/>
            <person name="Pelletier E."/>
            <person name="Niang G."/>
            <person name="Scheremetjew M."/>
            <person name="Finn R."/>
            <person name="Kale V."/>
            <person name="Holt S."/>
            <person name="Cochrane G."/>
            <person name="Meng A."/>
            <person name="Brown T."/>
            <person name="Cohen L."/>
        </authorList>
    </citation>
    <scope>NUCLEOTIDE SEQUENCE</scope>
    <source>
        <strain evidence="4">CCMP2084</strain>
    </source>
</reference>
<organism evidence="4">
    <name type="scientific">Attheya septentrionalis</name>
    <dbReference type="NCBI Taxonomy" id="420275"/>
    <lineage>
        <taxon>Eukaryota</taxon>
        <taxon>Sar</taxon>
        <taxon>Stramenopiles</taxon>
        <taxon>Ochrophyta</taxon>
        <taxon>Bacillariophyta</taxon>
        <taxon>Coscinodiscophyceae</taxon>
        <taxon>Chaetocerotophycidae</taxon>
        <taxon>Chaetocerotales</taxon>
        <taxon>Attheyaceae</taxon>
        <taxon>Attheya</taxon>
    </lineage>
</organism>
<dbReference type="Pfam" id="PF01145">
    <property type="entry name" value="Band_7"/>
    <property type="match status" value="2"/>
</dbReference>
<gene>
    <name evidence="4" type="ORF">ASEP1449_LOCUS14259</name>
</gene>
<dbReference type="Gene3D" id="3.30.479.30">
    <property type="entry name" value="Band 7 domain"/>
    <property type="match status" value="1"/>
</dbReference>
<dbReference type="PANTHER" id="PTHR43327:SF9">
    <property type="entry name" value="BAND 7 DOMAIN-CONTAINING PROTEIN"/>
    <property type="match status" value="1"/>
</dbReference>
<dbReference type="AlphaFoldDB" id="A0A7S2UMA1"/>
<evidence type="ECO:0000256" key="1">
    <source>
        <dbReference type="SAM" id="Coils"/>
    </source>
</evidence>
<dbReference type="InterPro" id="IPR036013">
    <property type="entry name" value="Band_7/SPFH_dom_sf"/>
</dbReference>
<dbReference type="InterPro" id="IPR050710">
    <property type="entry name" value="Band7/mec-2_domain"/>
</dbReference>
<sequence>MASSLISDDCSSVAKANKLFASEKGLLVLRPGRGCGCTSFYFTIPSGCYAIVTRHGADIDYENPDGTRTAVWPAGLHPFYPPWFGVSQLVTKQSVVLDLPVKACKTKDNVTVNVDVSLVFRIMGDADLGEDPELVRKFVYQVKPRGLEQQLRDAQEEAVRALARSMRHTEIYGIRSGQRAKSTPTTPAKDGTLMYDSSVASEADSDSSERSDNVFVGSSDQHDRKLAEKSIMKGERVAAEMRDRLNQQFIPQGVEVQSVMIKSISLPSDIEGQMTEKTMIISANAQQRMYHVNEMQNTRMEQEVQTMLQRFDEVRQEELASGTETMNSEQVKLNDAKSQAVKSEKNIREETTVKLNSIEADNSLEVQRINDRMYETATKIRADAEREAAELVATTKVETQTVLADSHLQSTLNKTQAQKIISNAEGKIAPMLAKKKEYETRLREVQVYENLADNPHLIISGSSNEDVNLLAVADSILHADTNHSRSAVLAELALLNQGSASFMKKTDAVVKA</sequence>